<dbReference type="RefSeq" id="WP_087639277.1">
    <property type="nucleotide sequence ID" value="NZ_CP147246.1"/>
</dbReference>
<protein>
    <submittedName>
        <fullName evidence="4">WxL domain surface protein</fullName>
    </submittedName>
</protein>
<feature type="compositionally biased region" description="Polar residues" evidence="1">
    <location>
        <begin position="45"/>
        <end position="59"/>
    </location>
</feature>
<feature type="domain" description="WxL" evidence="3">
    <location>
        <begin position="30"/>
        <end position="245"/>
    </location>
</feature>
<reference evidence="5" key="2">
    <citation type="submission" date="2017-05" db="EMBL/GenBank/DDBJ databases">
        <authorList>
            <consortium name="The Broad Institute Genomics Platform"/>
            <consortium name="The Broad Institute Genomic Center for Infectious Diseases"/>
            <person name="Earl A."/>
            <person name="Manson A."/>
            <person name="Schwartman J."/>
            <person name="Gilmore M."/>
            <person name="Abouelleil A."/>
            <person name="Cao P."/>
            <person name="Chapman S."/>
            <person name="Cusick C."/>
            <person name="Shea T."/>
            <person name="Young S."/>
            <person name="Neafsey D."/>
            <person name="Nusbaum C."/>
            <person name="Birren B."/>
        </authorList>
    </citation>
    <scope>NUCLEOTIDE SEQUENCE</scope>
    <source>
        <strain evidence="5">9D6_DIV0238</strain>
    </source>
</reference>
<feature type="region of interest" description="Disordered" evidence="1">
    <location>
        <begin position="45"/>
        <end position="75"/>
    </location>
</feature>
<feature type="chain" id="PRO_5012465125" evidence="2">
    <location>
        <begin position="29"/>
        <end position="246"/>
    </location>
</feature>
<reference evidence="4" key="1">
    <citation type="submission" date="2017-05" db="EMBL/GenBank/DDBJ databases">
        <title>The Genome Sequence of Enterococcus sp. 9D6_DIV0238.</title>
        <authorList>
            <consortium name="The Broad Institute Genomics Platform"/>
            <consortium name="The Broad Institute Genomic Center for Infectious Diseases"/>
            <person name="Earl A."/>
            <person name="Manson A."/>
            <person name="Schwartman J."/>
            <person name="Gilmore M."/>
            <person name="Abouelleil A."/>
            <person name="Cao P."/>
            <person name="Chapman S."/>
            <person name="Cusick C."/>
            <person name="Shea T."/>
            <person name="Young S."/>
            <person name="Neafsey D."/>
            <person name="Nusbaum C."/>
            <person name="Birren B."/>
        </authorList>
    </citation>
    <scope>NUCLEOTIDE SEQUENCE [LARGE SCALE GENOMIC DNA]</scope>
    <source>
        <strain evidence="4">9D6_DIV0238</strain>
    </source>
</reference>
<keyword evidence="6" id="KW-1185">Reference proteome</keyword>
<reference evidence="5" key="3">
    <citation type="submission" date="2024-03" db="EMBL/GenBank/DDBJ databases">
        <title>The Genome Sequence of Enterococcus sp. DIV0238c.</title>
        <authorList>
            <consortium name="The Broad Institute Genomics Platform"/>
            <consortium name="The Broad Institute Microbial Omics Core"/>
            <consortium name="The Broad Institute Genomic Center for Infectious Diseases"/>
            <person name="Earl A."/>
            <person name="Manson A."/>
            <person name="Gilmore M."/>
            <person name="Schwartman J."/>
            <person name="Shea T."/>
            <person name="Abouelleil A."/>
            <person name="Cao P."/>
            <person name="Chapman S."/>
            <person name="Cusick C."/>
            <person name="Young S."/>
            <person name="Neafsey D."/>
            <person name="Nusbaum C."/>
            <person name="Birren B."/>
        </authorList>
    </citation>
    <scope>NUCLEOTIDE SEQUENCE</scope>
    <source>
        <strain evidence="5">9D6_DIV0238</strain>
    </source>
</reference>
<accession>A0A200JBJ1</accession>
<gene>
    <name evidence="4" type="ORF">A5889_000033</name>
    <name evidence="5" type="ORF">A5889_002644</name>
</gene>
<dbReference type="EMBL" id="CP147246">
    <property type="protein sequence ID" value="WYJ95096.1"/>
    <property type="molecule type" value="Genomic_DNA"/>
</dbReference>
<dbReference type="EMBL" id="NIBQ01000001">
    <property type="protein sequence ID" value="OUZ34558.1"/>
    <property type="molecule type" value="Genomic_DNA"/>
</dbReference>
<evidence type="ECO:0000256" key="2">
    <source>
        <dbReference type="SAM" id="SignalP"/>
    </source>
</evidence>
<feature type="signal peptide" evidence="2">
    <location>
        <begin position="1"/>
        <end position="28"/>
    </location>
</feature>
<name>A0A200JBJ1_9ENTE</name>
<evidence type="ECO:0000259" key="3">
    <source>
        <dbReference type="Pfam" id="PF13731"/>
    </source>
</evidence>
<evidence type="ECO:0000313" key="4">
    <source>
        <dbReference type="EMBL" id="OUZ34558.1"/>
    </source>
</evidence>
<organism evidence="4">
    <name type="scientific">Candidatus Enterococcus dunnyi</name>
    <dbReference type="NCBI Taxonomy" id="1834192"/>
    <lineage>
        <taxon>Bacteria</taxon>
        <taxon>Bacillati</taxon>
        <taxon>Bacillota</taxon>
        <taxon>Bacilli</taxon>
        <taxon>Lactobacillales</taxon>
        <taxon>Enterococcaceae</taxon>
        <taxon>Enterococcus</taxon>
    </lineage>
</organism>
<keyword evidence="2" id="KW-0732">Signal</keyword>
<dbReference type="Proteomes" id="UP000196151">
    <property type="component" value="Chromosome"/>
</dbReference>
<evidence type="ECO:0000313" key="5">
    <source>
        <dbReference type="EMBL" id="WYJ95096.1"/>
    </source>
</evidence>
<evidence type="ECO:0000313" key="6">
    <source>
        <dbReference type="Proteomes" id="UP000196151"/>
    </source>
</evidence>
<dbReference type="InterPro" id="IPR027994">
    <property type="entry name" value="WxL_dom"/>
</dbReference>
<dbReference type="Pfam" id="PF13731">
    <property type="entry name" value="WxL"/>
    <property type="match status" value="1"/>
</dbReference>
<dbReference type="AlphaFoldDB" id="A0A200JBJ1"/>
<dbReference type="OrthoDB" id="2339326at2"/>
<sequence>MKKVFFISGVFTALVISFSFFGGSSVEAAQAGTIKSNADITFALDNSTTSPVNPTDPTQPVTPNPADPHQPGTAGPLSIDYVSNFHFGTQQIKPGSATYYAQLDQVQNSGGNLISVPNYAQVTDKRGLNLGWKLSVKQDAQFATSDTTPAVLDNAVLSFLAATPNSTQLIALAPVSVPVILDPTGAATSRVATAAASTGMGTWTLAFGTGASAAQGVQLTVPTATKKVASSQYKTTLTWILDDTPL</sequence>
<proteinExistence type="predicted"/>
<evidence type="ECO:0000256" key="1">
    <source>
        <dbReference type="SAM" id="MobiDB-lite"/>
    </source>
</evidence>